<dbReference type="InterPro" id="IPR002885">
    <property type="entry name" value="PPR_rpt"/>
</dbReference>
<evidence type="ECO:0000313" key="2">
    <source>
        <dbReference type="EMBL" id="MBX07607.1"/>
    </source>
</evidence>
<dbReference type="InterPro" id="IPR011990">
    <property type="entry name" value="TPR-like_helical_dom_sf"/>
</dbReference>
<evidence type="ECO:0000256" key="1">
    <source>
        <dbReference type="ARBA" id="ARBA00022737"/>
    </source>
</evidence>
<reference evidence="2" key="1">
    <citation type="submission" date="2018-02" db="EMBL/GenBank/DDBJ databases">
        <title>Rhizophora mucronata_Transcriptome.</title>
        <authorList>
            <person name="Meera S.P."/>
            <person name="Sreeshan A."/>
            <person name="Augustine A."/>
        </authorList>
    </citation>
    <scope>NUCLEOTIDE SEQUENCE</scope>
    <source>
        <tissue evidence="2">Leaf</tissue>
    </source>
</reference>
<dbReference type="Gene3D" id="1.25.40.10">
    <property type="entry name" value="Tetratricopeptide repeat domain"/>
    <property type="match status" value="1"/>
</dbReference>
<dbReference type="EMBL" id="GGEC01027123">
    <property type="protein sequence ID" value="MBX07607.1"/>
    <property type="molecule type" value="Transcribed_RNA"/>
</dbReference>
<keyword evidence="1" id="KW-0677">Repeat</keyword>
<protein>
    <recommendedName>
        <fullName evidence="3">Pentatricopeptide repeat-containing protein</fullName>
    </recommendedName>
</protein>
<proteinExistence type="predicted"/>
<organism evidence="2">
    <name type="scientific">Rhizophora mucronata</name>
    <name type="common">Asiatic mangrove</name>
    <dbReference type="NCBI Taxonomy" id="61149"/>
    <lineage>
        <taxon>Eukaryota</taxon>
        <taxon>Viridiplantae</taxon>
        <taxon>Streptophyta</taxon>
        <taxon>Embryophyta</taxon>
        <taxon>Tracheophyta</taxon>
        <taxon>Spermatophyta</taxon>
        <taxon>Magnoliopsida</taxon>
        <taxon>eudicotyledons</taxon>
        <taxon>Gunneridae</taxon>
        <taxon>Pentapetalae</taxon>
        <taxon>rosids</taxon>
        <taxon>fabids</taxon>
        <taxon>Malpighiales</taxon>
        <taxon>Rhizophoraceae</taxon>
        <taxon>Rhizophora</taxon>
    </lineage>
</organism>
<dbReference type="AlphaFoldDB" id="A0A2P2KPJ6"/>
<name>A0A2P2KPJ6_RHIMU</name>
<sequence length="55" mass="6308">MISWYADCSNVDRAAKFFNTAPRKSIVAWTAMLTGYVKLERIKLAERMPTKNLVT</sequence>
<dbReference type="Pfam" id="PF01535">
    <property type="entry name" value="PPR"/>
    <property type="match status" value="1"/>
</dbReference>
<accession>A0A2P2KPJ6</accession>
<evidence type="ECO:0008006" key="3">
    <source>
        <dbReference type="Google" id="ProtNLM"/>
    </source>
</evidence>